<comment type="caution">
    <text evidence="4">The sequence shown here is derived from an EMBL/GenBank/DDBJ whole genome shotgun (WGS) entry which is preliminary data.</text>
</comment>
<feature type="transmembrane region" description="Helical" evidence="2">
    <location>
        <begin position="247"/>
        <end position="266"/>
    </location>
</feature>
<proteinExistence type="predicted"/>
<dbReference type="STRING" id="1081108.A0A162N4A0"/>
<name>A0A162N4A0_CORDF</name>
<keyword evidence="5" id="KW-1185">Reference proteome</keyword>
<accession>A0A162N4A0</accession>
<evidence type="ECO:0000256" key="1">
    <source>
        <dbReference type="SAM" id="MobiDB-lite"/>
    </source>
</evidence>
<protein>
    <submittedName>
        <fullName evidence="4">Fatty acid desaturase, type 1</fullName>
    </submittedName>
</protein>
<reference evidence="4 5" key="1">
    <citation type="journal article" date="2016" name="Genome Biol. Evol.">
        <title>Divergent and convergent evolution of fungal pathogenicity.</title>
        <authorList>
            <person name="Shang Y."/>
            <person name="Xiao G."/>
            <person name="Zheng P."/>
            <person name="Cen K."/>
            <person name="Zhan S."/>
            <person name="Wang C."/>
        </authorList>
    </citation>
    <scope>NUCLEOTIDE SEQUENCE [LARGE SCALE GENOMIC DNA]</scope>
    <source>
        <strain evidence="4 5">RCEF 1005</strain>
    </source>
</reference>
<dbReference type="Proteomes" id="UP000076881">
    <property type="component" value="Unassembled WGS sequence"/>
</dbReference>
<feature type="region of interest" description="Disordered" evidence="1">
    <location>
        <begin position="39"/>
        <end position="69"/>
    </location>
</feature>
<feature type="transmembrane region" description="Helical" evidence="2">
    <location>
        <begin position="286"/>
        <end position="307"/>
    </location>
</feature>
<dbReference type="OrthoDB" id="1470350at2759"/>
<sequence>MAVSHLFFDNALTVQDAIVLRNLEHDIQLQLGQALPEHVAQSTQDSSPTSTLCSMGNAPARRRVTSTASTENNANVHEAVTTLKAMREPKNIGFEPTVLMTVDDVESRLPAKSFLRPLLRSLRRVARHETDVVMVLHLALYFTTSVPSAVYLYMNFSYIHGILHLIMQFYYLGTYTLMMHQHIHQRGILNKKFGLFDKLFPYITDPLMGHTWNTYYYHHVKHHHVEGNGPGDLSSTIRYQRDSVADFLRYLGRFYFLVWLDLPLYFLRTRRPNSAFRTAGWELSTYLFYFTMSKLCGAKPTFFVYVAPFMIMRLGLMVGNWGQHAFVDPDEPDSDFRSSITLIDVPSNRFCFNDGYHTSHHLNPMRHWRDHPISFLEQKETYAKEGALVFHNIDFLMITVRLMMKDYDTLAKCLVPMGDQIKLSMEGRVRLLKRLTKRFTEEDVRRTFPQR</sequence>
<evidence type="ECO:0000313" key="4">
    <source>
        <dbReference type="EMBL" id="OAA75319.1"/>
    </source>
</evidence>
<feature type="transmembrane region" description="Helical" evidence="2">
    <location>
        <begin position="132"/>
        <end position="152"/>
    </location>
</feature>
<dbReference type="GO" id="GO:0006629">
    <property type="term" value="P:lipid metabolic process"/>
    <property type="evidence" value="ECO:0007669"/>
    <property type="project" value="InterPro"/>
</dbReference>
<gene>
    <name evidence="4" type="ORF">LEL_07307</name>
</gene>
<keyword evidence="2" id="KW-1133">Transmembrane helix</keyword>
<dbReference type="Pfam" id="PF00487">
    <property type="entry name" value="FA_desaturase"/>
    <property type="match status" value="1"/>
</dbReference>
<feature type="domain" description="Fatty acid desaturase" evidence="3">
    <location>
        <begin position="165"/>
        <end position="389"/>
    </location>
</feature>
<dbReference type="InterPro" id="IPR005804">
    <property type="entry name" value="FA_desaturase_dom"/>
</dbReference>
<evidence type="ECO:0000256" key="2">
    <source>
        <dbReference type="SAM" id="Phobius"/>
    </source>
</evidence>
<feature type="compositionally biased region" description="Polar residues" evidence="1">
    <location>
        <begin position="40"/>
        <end position="54"/>
    </location>
</feature>
<keyword evidence="2" id="KW-0472">Membrane</keyword>
<evidence type="ECO:0000259" key="3">
    <source>
        <dbReference type="Pfam" id="PF00487"/>
    </source>
</evidence>
<dbReference type="PANTHER" id="PTHR36459:SF1">
    <property type="entry name" value="FATTY ACID DESATURASE DOMAIN-CONTAINING PROTEIN-RELATED"/>
    <property type="match status" value="1"/>
</dbReference>
<organism evidence="4 5">
    <name type="scientific">Akanthomyces lecanii RCEF 1005</name>
    <dbReference type="NCBI Taxonomy" id="1081108"/>
    <lineage>
        <taxon>Eukaryota</taxon>
        <taxon>Fungi</taxon>
        <taxon>Dikarya</taxon>
        <taxon>Ascomycota</taxon>
        <taxon>Pezizomycotina</taxon>
        <taxon>Sordariomycetes</taxon>
        <taxon>Hypocreomycetidae</taxon>
        <taxon>Hypocreales</taxon>
        <taxon>Cordycipitaceae</taxon>
        <taxon>Akanthomyces</taxon>
        <taxon>Cordyceps confragosa</taxon>
    </lineage>
</organism>
<feature type="transmembrane region" description="Helical" evidence="2">
    <location>
        <begin position="158"/>
        <end position="178"/>
    </location>
</feature>
<keyword evidence="2" id="KW-0812">Transmembrane</keyword>
<dbReference type="PANTHER" id="PTHR36459">
    <property type="entry name" value="ORF"/>
    <property type="match status" value="1"/>
</dbReference>
<dbReference type="AlphaFoldDB" id="A0A162N4A0"/>
<dbReference type="EMBL" id="AZHF01000005">
    <property type="protein sequence ID" value="OAA75319.1"/>
    <property type="molecule type" value="Genomic_DNA"/>
</dbReference>
<evidence type="ECO:0000313" key="5">
    <source>
        <dbReference type="Proteomes" id="UP000076881"/>
    </source>
</evidence>